<proteinExistence type="predicted"/>
<evidence type="ECO:0000313" key="3">
    <source>
        <dbReference type="Proteomes" id="UP000001075"/>
    </source>
</evidence>
<sequence>MEENHNTTQHKETPTFGKLYCGRHVHILIFHLTFQKKCNETEVEMNVGELQLGFQDEKQKCTVKSEIQMGEGEGSCRGSLWEHRVGCFFFFFLFLICVFDLVLYSAFCEGAQQA</sequence>
<organism evidence="2 3">
    <name type="scientific">Cricetulus griseus</name>
    <name type="common">Chinese hamster</name>
    <name type="synonym">Cricetulus barabensis griseus</name>
    <dbReference type="NCBI Taxonomy" id="10029"/>
    <lineage>
        <taxon>Eukaryota</taxon>
        <taxon>Metazoa</taxon>
        <taxon>Chordata</taxon>
        <taxon>Craniata</taxon>
        <taxon>Vertebrata</taxon>
        <taxon>Euteleostomi</taxon>
        <taxon>Mammalia</taxon>
        <taxon>Eutheria</taxon>
        <taxon>Euarchontoglires</taxon>
        <taxon>Glires</taxon>
        <taxon>Rodentia</taxon>
        <taxon>Myomorpha</taxon>
        <taxon>Muroidea</taxon>
        <taxon>Cricetidae</taxon>
        <taxon>Cricetinae</taxon>
        <taxon>Cricetulus</taxon>
    </lineage>
</organism>
<dbReference type="Proteomes" id="UP000001075">
    <property type="component" value="Unassembled WGS sequence"/>
</dbReference>
<reference evidence="3" key="1">
    <citation type="journal article" date="2011" name="Nat. Biotechnol.">
        <title>The genomic sequence of the Chinese hamster ovary (CHO)-K1 cell line.</title>
        <authorList>
            <person name="Xu X."/>
            <person name="Nagarajan H."/>
            <person name="Lewis N.E."/>
            <person name="Pan S."/>
            <person name="Cai Z."/>
            <person name="Liu X."/>
            <person name="Chen W."/>
            <person name="Xie M."/>
            <person name="Wang W."/>
            <person name="Hammond S."/>
            <person name="Andersen M.R."/>
            <person name="Neff N."/>
            <person name="Passarelli B."/>
            <person name="Koh W."/>
            <person name="Fan H.C."/>
            <person name="Wang J."/>
            <person name="Gui Y."/>
            <person name="Lee K.H."/>
            <person name="Betenbaugh M.J."/>
            <person name="Quake S.R."/>
            <person name="Famili I."/>
            <person name="Palsson B.O."/>
            <person name="Wang J."/>
        </authorList>
    </citation>
    <scope>NUCLEOTIDE SEQUENCE [LARGE SCALE GENOMIC DNA]</scope>
    <source>
        <strain evidence="3">CHO K1 cell line</strain>
    </source>
</reference>
<keyword evidence="1" id="KW-0472">Membrane</keyword>
<dbReference type="AlphaFoldDB" id="G3HUH6"/>
<keyword evidence="1" id="KW-0812">Transmembrane</keyword>
<evidence type="ECO:0000313" key="2">
    <source>
        <dbReference type="EMBL" id="EGW05698.1"/>
    </source>
</evidence>
<feature type="transmembrane region" description="Helical" evidence="1">
    <location>
        <begin position="87"/>
        <end position="107"/>
    </location>
</feature>
<keyword evidence="1" id="KW-1133">Transmembrane helix</keyword>
<accession>G3HUH6</accession>
<dbReference type="EMBL" id="JH000738">
    <property type="protein sequence ID" value="EGW05698.1"/>
    <property type="molecule type" value="Genomic_DNA"/>
</dbReference>
<protein>
    <submittedName>
        <fullName evidence="2">Uncharacterized protein</fullName>
    </submittedName>
</protein>
<gene>
    <name evidence="2" type="ORF">I79_014586</name>
</gene>
<dbReference type="InParanoid" id="G3HUH6"/>
<name>G3HUH6_CRIGR</name>
<evidence type="ECO:0000256" key="1">
    <source>
        <dbReference type="SAM" id="Phobius"/>
    </source>
</evidence>